<dbReference type="Pfam" id="PF06812">
    <property type="entry name" value="ImpA_N"/>
    <property type="match status" value="1"/>
</dbReference>
<dbReference type="RefSeq" id="WP_073585603.1">
    <property type="nucleotide sequence ID" value="NZ_AP024898.1"/>
</dbReference>
<dbReference type="InterPro" id="IPR017739">
    <property type="entry name" value="T6SS-assoc_VCA0119"/>
</dbReference>
<evidence type="ECO:0000313" key="4">
    <source>
        <dbReference type="Proteomes" id="UP000184600"/>
    </source>
</evidence>
<reference evidence="4" key="1">
    <citation type="submission" date="2016-12" db="EMBL/GenBank/DDBJ databases">
        <authorList>
            <person name="Rodrigo-Torres L."/>
            <person name="Arahal R.D."/>
            <person name="Lucena T."/>
        </authorList>
    </citation>
    <scope>NUCLEOTIDE SEQUENCE [LARGE SCALE GENOMIC DNA]</scope>
</reference>
<feature type="domain" description="ImpA N-terminal" evidence="2">
    <location>
        <begin position="12"/>
        <end position="124"/>
    </location>
</feature>
<evidence type="ECO:0000256" key="1">
    <source>
        <dbReference type="SAM" id="MobiDB-lite"/>
    </source>
</evidence>
<dbReference type="InterPro" id="IPR010657">
    <property type="entry name" value="ImpA_N"/>
</dbReference>
<dbReference type="PANTHER" id="PTHR37024:SF3">
    <property type="entry name" value="TYPE VI SECRETION SYSTEM PROTEIN TSSA"/>
    <property type="match status" value="1"/>
</dbReference>
<gene>
    <name evidence="3" type="ORF">VQ7734_03926</name>
</gene>
<evidence type="ECO:0000313" key="3">
    <source>
        <dbReference type="EMBL" id="SHO58156.1"/>
    </source>
</evidence>
<sequence length="475" mass="54051">MELSEYRQCVASPISDENPVGERLLDDSLFDFVEDQMMKVGSLSHASVQWDEVEHSVLKLLKEKSKDIKLLVYLLQCLHHEVIPARFNMSLFILADFISLYWEESFPAPGQRGKLPRQKFFGQIIQRFNLIIEKQEFERFTGELMSDLESALELFSTAVEEKEISNDASDDLLKTVRTKMRLAEERQRVEQQAATVNQSASPASAESAGAVQSAPALSVDNSSDKATKQTLFKVSDFLGEHGEGIALSVRVRRYAVWSGIHSVPDHNSDNETMLRPMQQDRVKDYQDLMRSPDLALWRKVEQSLTVAPYWFEGQLMSYRIAEALDKPVWCKAIKEETQLFLERLPALKALKFKGGQPFVTDEVLSWLDEEDEETSSPVVAATGGWQDKRKEAFTLAKEAGIAVALSMINQGLESSVEPRDKFYWRLLSADLLEEHGFSAMAQEQYHTLYRQVNAASVSDWEPSLMQRLEKYSTSE</sequence>
<dbReference type="NCBIfam" id="TIGR03362">
    <property type="entry name" value="VI_chp_7"/>
    <property type="match status" value="1"/>
</dbReference>
<dbReference type="Proteomes" id="UP000184600">
    <property type="component" value="Unassembled WGS sequence"/>
</dbReference>
<dbReference type="STRING" id="1117707.VQ7734_03926"/>
<accession>A0A1M7Z0C2</accession>
<dbReference type="OrthoDB" id="1522895at2"/>
<proteinExistence type="predicted"/>
<feature type="compositionally biased region" description="Low complexity" evidence="1">
    <location>
        <begin position="199"/>
        <end position="210"/>
    </location>
</feature>
<evidence type="ECO:0000259" key="2">
    <source>
        <dbReference type="Pfam" id="PF06812"/>
    </source>
</evidence>
<feature type="region of interest" description="Disordered" evidence="1">
    <location>
        <begin position="190"/>
        <end position="216"/>
    </location>
</feature>
<protein>
    <recommendedName>
        <fullName evidence="2">ImpA N-terminal domain-containing protein</fullName>
    </recommendedName>
</protein>
<organism evidence="3 4">
    <name type="scientific">Vibrio quintilis</name>
    <dbReference type="NCBI Taxonomy" id="1117707"/>
    <lineage>
        <taxon>Bacteria</taxon>
        <taxon>Pseudomonadati</taxon>
        <taxon>Pseudomonadota</taxon>
        <taxon>Gammaproteobacteria</taxon>
        <taxon>Vibrionales</taxon>
        <taxon>Vibrionaceae</taxon>
        <taxon>Vibrio</taxon>
    </lineage>
</organism>
<name>A0A1M7Z0C2_9VIBR</name>
<dbReference type="EMBL" id="FRFG01000055">
    <property type="protein sequence ID" value="SHO58156.1"/>
    <property type="molecule type" value="Genomic_DNA"/>
</dbReference>
<dbReference type="Pfam" id="PF16989">
    <property type="entry name" value="T6SS_VasJ"/>
    <property type="match status" value="1"/>
</dbReference>
<dbReference type="AlphaFoldDB" id="A0A1M7Z0C2"/>
<dbReference type="PANTHER" id="PTHR37024">
    <property type="entry name" value="TYPE VI SECRETION SYSTEM DUF2094 AND IMPA-RELATED DOMAIN PROTEIN"/>
    <property type="match status" value="1"/>
</dbReference>
<keyword evidence="4" id="KW-1185">Reference proteome</keyword>